<dbReference type="Pfam" id="PF13581">
    <property type="entry name" value="HATPase_c_2"/>
    <property type="match status" value="1"/>
</dbReference>
<sequence>MTAAEQGPDPTPELEPVVLHEDRLDNTPTAHNISLCRRRAARLVLQWGHPNLAGDAALLVSELATNALLHGVIRGRLFRVHLTLTATRLRIAVSDARGERLPGPREAAADECYGRGLLIVARLADRWGVEPRTVGKTVFAELAVRRGPDMPMGPHEVRAGPSGKATPR</sequence>
<organism evidence="3 4">
    <name type="scientific">Streptomyces gelaticus</name>
    <dbReference type="NCBI Taxonomy" id="285446"/>
    <lineage>
        <taxon>Bacteria</taxon>
        <taxon>Bacillati</taxon>
        <taxon>Actinomycetota</taxon>
        <taxon>Actinomycetes</taxon>
        <taxon>Kitasatosporales</taxon>
        <taxon>Streptomycetaceae</taxon>
        <taxon>Streptomyces</taxon>
    </lineage>
</organism>
<proteinExistence type="predicted"/>
<gene>
    <name evidence="3" type="ORF">GCM10015535_19020</name>
</gene>
<reference evidence="4" key="1">
    <citation type="journal article" date="2019" name="Int. J. Syst. Evol. Microbiol.">
        <title>The Global Catalogue of Microorganisms (GCM) 10K type strain sequencing project: providing services to taxonomists for standard genome sequencing and annotation.</title>
        <authorList>
            <consortium name="The Broad Institute Genomics Platform"/>
            <consortium name="The Broad Institute Genome Sequencing Center for Infectious Disease"/>
            <person name="Wu L."/>
            <person name="Ma J."/>
        </authorList>
    </citation>
    <scope>NUCLEOTIDE SEQUENCE [LARGE SCALE GENOMIC DNA]</scope>
    <source>
        <strain evidence="4">JCM 4376</strain>
    </source>
</reference>
<protein>
    <recommendedName>
        <fullName evidence="2">Histidine kinase/HSP90-like ATPase domain-containing protein</fullName>
    </recommendedName>
</protein>
<dbReference type="PANTHER" id="PTHR35526">
    <property type="entry name" value="ANTI-SIGMA-F FACTOR RSBW-RELATED"/>
    <property type="match status" value="1"/>
</dbReference>
<dbReference type="Gene3D" id="3.30.565.10">
    <property type="entry name" value="Histidine kinase-like ATPase, C-terminal domain"/>
    <property type="match status" value="1"/>
</dbReference>
<keyword evidence="1" id="KW-0418">Kinase</keyword>
<evidence type="ECO:0000259" key="2">
    <source>
        <dbReference type="Pfam" id="PF13581"/>
    </source>
</evidence>
<dbReference type="RefSeq" id="WP_189543118.1">
    <property type="nucleotide sequence ID" value="NZ_BMTF01000005.1"/>
</dbReference>
<keyword evidence="1" id="KW-0723">Serine/threonine-protein kinase</keyword>
<dbReference type="CDD" id="cd16936">
    <property type="entry name" value="HATPase_RsbW-like"/>
    <property type="match status" value="1"/>
</dbReference>
<dbReference type="EMBL" id="BMTF01000005">
    <property type="protein sequence ID" value="GGV80626.1"/>
    <property type="molecule type" value="Genomic_DNA"/>
</dbReference>
<keyword evidence="1" id="KW-0808">Transferase</keyword>
<evidence type="ECO:0000313" key="4">
    <source>
        <dbReference type="Proteomes" id="UP000660675"/>
    </source>
</evidence>
<accession>A0ABQ2VV17</accession>
<dbReference type="InterPro" id="IPR003594">
    <property type="entry name" value="HATPase_dom"/>
</dbReference>
<evidence type="ECO:0000313" key="3">
    <source>
        <dbReference type="EMBL" id="GGV80626.1"/>
    </source>
</evidence>
<name>A0ABQ2VV17_9ACTN</name>
<dbReference type="PANTHER" id="PTHR35526:SF3">
    <property type="entry name" value="ANTI-SIGMA-F FACTOR RSBW"/>
    <property type="match status" value="1"/>
</dbReference>
<evidence type="ECO:0000256" key="1">
    <source>
        <dbReference type="ARBA" id="ARBA00022527"/>
    </source>
</evidence>
<dbReference type="Proteomes" id="UP000660675">
    <property type="component" value="Unassembled WGS sequence"/>
</dbReference>
<dbReference type="InterPro" id="IPR050267">
    <property type="entry name" value="Anti-sigma-factor_SerPK"/>
</dbReference>
<keyword evidence="4" id="KW-1185">Reference proteome</keyword>
<comment type="caution">
    <text evidence="3">The sequence shown here is derived from an EMBL/GenBank/DDBJ whole genome shotgun (WGS) entry which is preliminary data.</text>
</comment>
<dbReference type="SUPFAM" id="SSF55874">
    <property type="entry name" value="ATPase domain of HSP90 chaperone/DNA topoisomerase II/histidine kinase"/>
    <property type="match status" value="1"/>
</dbReference>
<dbReference type="InterPro" id="IPR036890">
    <property type="entry name" value="HATPase_C_sf"/>
</dbReference>
<feature type="domain" description="Histidine kinase/HSP90-like ATPase" evidence="2">
    <location>
        <begin position="33"/>
        <end position="138"/>
    </location>
</feature>